<proteinExistence type="predicted"/>
<protein>
    <recommendedName>
        <fullName evidence="3">Thiol-disulfide oxidoreductase</fullName>
    </recommendedName>
</protein>
<evidence type="ECO:0000313" key="1">
    <source>
        <dbReference type="EMBL" id="AKJ12983.1"/>
    </source>
</evidence>
<gene>
    <name evidence="1" type="ORF">ABB07_23995</name>
</gene>
<accession>A0ABM5TPL5</accession>
<keyword evidence="2" id="KW-1185">Reference proteome</keyword>
<reference evidence="1 2" key="1">
    <citation type="journal article" date="2015" name="ISME J.">
        <title>Draft Genome Sequence of Streptomyces incarnatus NRRL8089, which Produces the Nucleoside Antibiotic Sinefungin.</title>
        <authorList>
            <person name="Oshima K."/>
            <person name="Hattori M."/>
            <person name="Shimizu H."/>
            <person name="Fukuda K."/>
            <person name="Nemoto M."/>
            <person name="Inagaki K."/>
            <person name="Tamura T."/>
        </authorList>
    </citation>
    <scope>NUCLEOTIDE SEQUENCE [LARGE SCALE GENOMIC DNA]</scope>
    <source>
        <strain evidence="1 2">NRRL 8089</strain>
    </source>
</reference>
<dbReference type="Proteomes" id="UP000035366">
    <property type="component" value="Chromosome"/>
</dbReference>
<dbReference type="Pfam" id="PF04134">
    <property type="entry name" value="DCC1-like"/>
    <property type="match status" value="1"/>
</dbReference>
<dbReference type="EMBL" id="CP011497">
    <property type="protein sequence ID" value="AKJ12983.1"/>
    <property type="molecule type" value="Genomic_DNA"/>
</dbReference>
<evidence type="ECO:0000313" key="2">
    <source>
        <dbReference type="Proteomes" id="UP000035366"/>
    </source>
</evidence>
<name>A0ABM5TPL5_9ACTN</name>
<evidence type="ECO:0008006" key="3">
    <source>
        <dbReference type="Google" id="ProtNLM"/>
    </source>
</evidence>
<dbReference type="RefSeq" id="WP_208900695.1">
    <property type="nucleotide sequence ID" value="NZ_CP011497.1"/>
</dbReference>
<organism evidence="1 2">
    <name type="scientific">Streptomyces incarnatus</name>
    <dbReference type="NCBI Taxonomy" id="665007"/>
    <lineage>
        <taxon>Bacteria</taxon>
        <taxon>Bacillati</taxon>
        <taxon>Actinomycetota</taxon>
        <taxon>Actinomycetes</taxon>
        <taxon>Kitasatosporales</taxon>
        <taxon>Streptomycetaceae</taxon>
        <taxon>Streptomyces</taxon>
    </lineage>
</organism>
<sequence length="132" mass="14755">MPEFADVPRATPAPAPVVLFDGECGFCRAATGYLVRRLRLRGELRPWQSVDLASYRLTRAQAEQRLWFVTAERRTGGAAAFADWFATGNRTARTAGRLIALPGVRHLAQAVYGLVARNRHRIPGPWEHTCRI</sequence>
<dbReference type="InterPro" id="IPR007263">
    <property type="entry name" value="DCC1-like"/>
</dbReference>